<name>A0A840BF64_9RHOO</name>
<dbReference type="InterPro" id="IPR017582">
    <property type="entry name" value="SelU"/>
</dbReference>
<dbReference type="NCBIfam" id="NF008752">
    <property type="entry name" value="PRK11784.1-4"/>
    <property type="match status" value="1"/>
</dbReference>
<dbReference type="Pfam" id="PF00581">
    <property type="entry name" value="Rhodanese"/>
    <property type="match status" value="1"/>
</dbReference>
<protein>
    <submittedName>
        <fullName evidence="3">tRNA 2-selenouridine synthase</fullName>
        <ecNumber evidence="3">2.9.1.-</ecNumber>
    </submittedName>
</protein>
<dbReference type="SUPFAM" id="SSF52821">
    <property type="entry name" value="Rhodanese/Cell cycle control phosphatase"/>
    <property type="match status" value="1"/>
</dbReference>
<evidence type="ECO:0000259" key="2">
    <source>
        <dbReference type="PROSITE" id="PS50206"/>
    </source>
</evidence>
<keyword evidence="3" id="KW-0808">Transferase</keyword>
<feature type="domain" description="Rhodanese" evidence="2">
    <location>
        <begin position="19"/>
        <end position="135"/>
    </location>
</feature>
<dbReference type="PANTHER" id="PTHR30401">
    <property type="entry name" value="TRNA 2-SELENOURIDINE SYNTHASE"/>
    <property type="match status" value="1"/>
</dbReference>
<dbReference type="EMBL" id="JACIET010000001">
    <property type="protein sequence ID" value="MBB4011805.1"/>
    <property type="molecule type" value="Genomic_DNA"/>
</dbReference>
<dbReference type="InterPro" id="IPR058840">
    <property type="entry name" value="AAA_SelU"/>
</dbReference>
<dbReference type="PROSITE" id="PS50206">
    <property type="entry name" value="RHODANESE_3"/>
    <property type="match status" value="1"/>
</dbReference>
<keyword evidence="1" id="KW-0711">Selenium</keyword>
<comment type="caution">
    <text evidence="3">The sequence shown here is derived from an EMBL/GenBank/DDBJ whole genome shotgun (WGS) entry which is preliminary data.</text>
</comment>
<organism evidence="3 4">
    <name type="scientific">Niveibacterium umoris</name>
    <dbReference type="NCBI Taxonomy" id="1193620"/>
    <lineage>
        <taxon>Bacteria</taxon>
        <taxon>Pseudomonadati</taxon>
        <taxon>Pseudomonadota</taxon>
        <taxon>Betaproteobacteria</taxon>
        <taxon>Rhodocyclales</taxon>
        <taxon>Rhodocyclaceae</taxon>
        <taxon>Niveibacterium</taxon>
    </lineage>
</organism>
<dbReference type="PANTHER" id="PTHR30401:SF0">
    <property type="entry name" value="TRNA 2-SELENOURIDINE SYNTHASE"/>
    <property type="match status" value="1"/>
</dbReference>
<evidence type="ECO:0000313" key="4">
    <source>
        <dbReference type="Proteomes" id="UP000561045"/>
    </source>
</evidence>
<dbReference type="GO" id="GO:0043828">
    <property type="term" value="F:tRNA 2-selenouridine synthase activity"/>
    <property type="evidence" value="ECO:0007669"/>
    <property type="project" value="InterPro"/>
</dbReference>
<dbReference type="AlphaFoldDB" id="A0A840BF64"/>
<dbReference type="Proteomes" id="UP000561045">
    <property type="component" value="Unassembled WGS sequence"/>
</dbReference>
<dbReference type="Pfam" id="PF26341">
    <property type="entry name" value="AAA_SelU"/>
    <property type="match status" value="1"/>
</dbReference>
<dbReference type="RefSeq" id="WP_183632756.1">
    <property type="nucleotide sequence ID" value="NZ_BAABLE010000011.1"/>
</dbReference>
<dbReference type="NCBIfam" id="TIGR03167">
    <property type="entry name" value="tRNA_sel_U_synt"/>
    <property type="match status" value="1"/>
</dbReference>
<evidence type="ECO:0000313" key="3">
    <source>
        <dbReference type="EMBL" id="MBB4011805.1"/>
    </source>
</evidence>
<reference evidence="3 4" key="1">
    <citation type="submission" date="2020-08" db="EMBL/GenBank/DDBJ databases">
        <title>Genomic Encyclopedia of Type Strains, Phase IV (KMG-IV): sequencing the most valuable type-strain genomes for metagenomic binning, comparative biology and taxonomic classification.</title>
        <authorList>
            <person name="Goeker M."/>
        </authorList>
    </citation>
    <scope>NUCLEOTIDE SEQUENCE [LARGE SCALE GENOMIC DNA]</scope>
    <source>
        <strain evidence="3 4">DSM 106739</strain>
    </source>
</reference>
<dbReference type="InterPro" id="IPR001763">
    <property type="entry name" value="Rhodanese-like_dom"/>
</dbReference>
<dbReference type="InterPro" id="IPR036873">
    <property type="entry name" value="Rhodanese-like_dom_sf"/>
</dbReference>
<dbReference type="EC" id="2.9.1.-" evidence="3"/>
<dbReference type="Gene3D" id="3.40.250.10">
    <property type="entry name" value="Rhodanese-like domain"/>
    <property type="match status" value="1"/>
</dbReference>
<keyword evidence="4" id="KW-1185">Reference proteome</keyword>
<sequence>MQTPRGIARISDLDGFDEIIDVRSPAEFADDHIPGAINCPVLDNEQRAQIGTIYKQVSAFDARKLGAALVAENIARHLIAKFQDKPKHWRPLVYCWRGGQRSGAFTTWMRMIGWDACQLEGGYKTFRHHVVEQLATLPQTFRMVVVCGATGSGKTRLLDALGAAGAQVLDLEGHARHKGSVLGRLPGIPQPTQKTFETELWTRLSRFDAARPVFVEAESRKIGSIHIPDTLIAHMRASPCVAIEASRDARLKFLLEDYAYLGNDVRDLQERIECLRSFQSNETIDQWHAYAQQGDLARLFAEFIDKHYDPLYRRSQNHNYQQFPQARQCVVDDLSPATLAKVADDLIHSIT</sequence>
<accession>A0A840BF64</accession>
<dbReference type="SMART" id="SM00450">
    <property type="entry name" value="RHOD"/>
    <property type="match status" value="1"/>
</dbReference>
<proteinExistence type="predicted"/>
<gene>
    <name evidence="3" type="ORF">GGR36_001113</name>
</gene>
<dbReference type="GO" id="GO:0002098">
    <property type="term" value="P:tRNA wobble uridine modification"/>
    <property type="evidence" value="ECO:0007669"/>
    <property type="project" value="InterPro"/>
</dbReference>
<evidence type="ECO:0000256" key="1">
    <source>
        <dbReference type="ARBA" id="ARBA00023266"/>
    </source>
</evidence>
<dbReference type="NCBIfam" id="NF008750">
    <property type="entry name" value="PRK11784.1-2"/>
    <property type="match status" value="1"/>
</dbReference>